<dbReference type="PANTHER" id="PTHR43772:SF2">
    <property type="entry name" value="PUTATIVE (AFU_ORTHOLOGUE AFUA_2G04480)-RELATED"/>
    <property type="match status" value="1"/>
</dbReference>
<dbReference type="SUPFAM" id="SSF75005">
    <property type="entry name" value="Arabinanase/levansucrase/invertase"/>
    <property type="match status" value="1"/>
</dbReference>
<name>A0A7J5TYE3_9BACT</name>
<dbReference type="InterPro" id="IPR006710">
    <property type="entry name" value="Glyco_hydro_43"/>
</dbReference>
<comment type="caution">
    <text evidence="8">The sequence shown here is derived from an EMBL/GenBank/DDBJ whole genome shotgun (WGS) entry which is preliminary data.</text>
</comment>
<dbReference type="EMBL" id="WELI01000005">
    <property type="protein sequence ID" value="KAB7729957.1"/>
    <property type="molecule type" value="Genomic_DNA"/>
</dbReference>
<dbReference type="GO" id="GO:0004553">
    <property type="term" value="F:hydrolase activity, hydrolyzing O-glycosyl compounds"/>
    <property type="evidence" value="ECO:0007669"/>
    <property type="project" value="InterPro"/>
</dbReference>
<evidence type="ECO:0000256" key="7">
    <source>
        <dbReference type="RuleBase" id="RU361187"/>
    </source>
</evidence>
<keyword evidence="3 7" id="KW-0378">Hydrolase</keyword>
<keyword evidence="4" id="KW-0119">Carbohydrate metabolism</keyword>
<evidence type="ECO:0000256" key="4">
    <source>
        <dbReference type="ARBA" id="ARBA00023277"/>
    </source>
</evidence>
<dbReference type="CDD" id="cd18619">
    <property type="entry name" value="GH43_CoXyl43_like"/>
    <property type="match status" value="1"/>
</dbReference>
<dbReference type="PANTHER" id="PTHR43772">
    <property type="entry name" value="ENDO-1,4-BETA-XYLANASE"/>
    <property type="match status" value="1"/>
</dbReference>
<gene>
    <name evidence="8" type="ORF">F5984_12275</name>
</gene>
<keyword evidence="5 7" id="KW-0326">Glycosidase</keyword>
<dbReference type="Proteomes" id="UP000488299">
    <property type="component" value="Unassembled WGS sequence"/>
</dbReference>
<organism evidence="8 9">
    <name type="scientific">Rudanella paleaurantiibacter</name>
    <dbReference type="NCBI Taxonomy" id="2614655"/>
    <lineage>
        <taxon>Bacteria</taxon>
        <taxon>Pseudomonadati</taxon>
        <taxon>Bacteroidota</taxon>
        <taxon>Cytophagia</taxon>
        <taxon>Cytophagales</taxon>
        <taxon>Cytophagaceae</taxon>
        <taxon>Rudanella</taxon>
    </lineage>
</organism>
<dbReference type="InterPro" id="IPR023296">
    <property type="entry name" value="Glyco_hydro_beta-prop_sf"/>
</dbReference>
<evidence type="ECO:0000256" key="2">
    <source>
        <dbReference type="ARBA" id="ARBA00022651"/>
    </source>
</evidence>
<evidence type="ECO:0000256" key="5">
    <source>
        <dbReference type="ARBA" id="ARBA00023295"/>
    </source>
</evidence>
<keyword evidence="2" id="KW-0624">Polysaccharide degradation</keyword>
<keyword evidence="2" id="KW-0858">Xylan degradation</keyword>
<feature type="site" description="Important for catalytic activity, responsible for pKa modulation of the active site Glu and correct orientation of both the proton donor and substrate" evidence="6">
    <location>
        <position position="163"/>
    </location>
</feature>
<dbReference type="RefSeq" id="WP_152124574.1">
    <property type="nucleotide sequence ID" value="NZ_WELI01000005.1"/>
</dbReference>
<evidence type="ECO:0000256" key="1">
    <source>
        <dbReference type="ARBA" id="ARBA00009865"/>
    </source>
</evidence>
<evidence type="ECO:0000313" key="8">
    <source>
        <dbReference type="EMBL" id="KAB7729957.1"/>
    </source>
</evidence>
<dbReference type="AlphaFoldDB" id="A0A7J5TYE3"/>
<dbReference type="GO" id="GO:0045493">
    <property type="term" value="P:xylan catabolic process"/>
    <property type="evidence" value="ECO:0007669"/>
    <property type="project" value="UniProtKB-KW"/>
</dbReference>
<evidence type="ECO:0000256" key="6">
    <source>
        <dbReference type="PIRSR" id="PIRSR606710-2"/>
    </source>
</evidence>
<protein>
    <submittedName>
        <fullName evidence="8">Family 43 glycosylhydrolase</fullName>
    </submittedName>
</protein>
<dbReference type="InterPro" id="IPR052176">
    <property type="entry name" value="Glycosyl_Hydrlase_43_Enz"/>
</dbReference>
<dbReference type="Pfam" id="PF04616">
    <property type="entry name" value="Glyco_hydro_43"/>
    <property type="match status" value="1"/>
</dbReference>
<evidence type="ECO:0000256" key="3">
    <source>
        <dbReference type="ARBA" id="ARBA00022801"/>
    </source>
</evidence>
<dbReference type="Gene3D" id="2.115.10.20">
    <property type="entry name" value="Glycosyl hydrolase domain, family 43"/>
    <property type="match status" value="1"/>
</dbReference>
<accession>A0A7J5TYE3</accession>
<keyword evidence="9" id="KW-1185">Reference proteome</keyword>
<evidence type="ECO:0000313" key="9">
    <source>
        <dbReference type="Proteomes" id="UP000488299"/>
    </source>
</evidence>
<proteinExistence type="inferred from homology"/>
<sequence length="350" mass="38764">MTRYSQAALTAILLAGPGLLSGFGQAPRKYLEKPLVSHIYTADPSAHVFNGRIYIYPSHDIDAGVKEDDKGSHFAMRDYHVLSMDKIGGKVTDHGVALDLKDIPWAGRQLWAPDAAYKNGTYYLYFPVKDKQDVFRMGVATSKSPTGPFKAEPQPIAGSYSIDPAVFTDTDGTSYMYFGGIWGGQLQKWASGQYDANGSDTDLGKPDQPALSAKVARLSADMLRFDETARDVQILDEAGKPILAGDHNRRFFEGGWLHKFGGKYYFSYSTGDTHLLAYAVGDSPYGPFTYKGVIMNPVTGWTTHHSIVEVKGKWYIFYHDVELSGKTHLRNVKVTELKRKPDGTIETINP</sequence>
<reference evidence="8 9" key="1">
    <citation type="submission" date="2019-10" db="EMBL/GenBank/DDBJ databases">
        <title>Rudanella paleaurantiibacter sp. nov., isolated from sludge.</title>
        <authorList>
            <person name="Xu S.Q."/>
        </authorList>
    </citation>
    <scope>NUCLEOTIDE SEQUENCE [LARGE SCALE GENOMIC DNA]</scope>
    <source>
        <strain evidence="8 9">HX-22-17</strain>
    </source>
</reference>
<comment type="similarity">
    <text evidence="1 7">Belongs to the glycosyl hydrolase 43 family.</text>
</comment>